<keyword evidence="1" id="KW-0812">Transmembrane</keyword>
<keyword evidence="1" id="KW-1133">Transmembrane helix</keyword>
<protein>
    <submittedName>
        <fullName evidence="2">Uncharacterized protein</fullName>
    </submittedName>
</protein>
<organism evidence="2 3">
    <name type="scientific">Paenibacillus terreus</name>
    <dbReference type="NCBI Taxonomy" id="1387834"/>
    <lineage>
        <taxon>Bacteria</taxon>
        <taxon>Bacillati</taxon>
        <taxon>Bacillota</taxon>
        <taxon>Bacilli</taxon>
        <taxon>Bacillales</taxon>
        <taxon>Paenibacillaceae</taxon>
        <taxon>Paenibacillus</taxon>
    </lineage>
</organism>
<feature type="transmembrane region" description="Helical" evidence="1">
    <location>
        <begin position="7"/>
        <end position="24"/>
    </location>
</feature>
<keyword evidence="3" id="KW-1185">Reference proteome</keyword>
<reference evidence="2 3" key="1">
    <citation type="submission" date="2024-09" db="EMBL/GenBank/DDBJ databases">
        <authorList>
            <person name="Ruan L."/>
        </authorList>
    </citation>
    <scope>NUCLEOTIDE SEQUENCE [LARGE SCALE GENOMIC DNA]</scope>
    <source>
        <strain evidence="2 3">D33</strain>
    </source>
</reference>
<evidence type="ECO:0000256" key="1">
    <source>
        <dbReference type="SAM" id="Phobius"/>
    </source>
</evidence>
<dbReference type="EMBL" id="JBHILM010000036">
    <property type="protein sequence ID" value="MFB5684158.1"/>
    <property type="molecule type" value="Genomic_DNA"/>
</dbReference>
<gene>
    <name evidence="2" type="ORF">ACE3NQ_24925</name>
</gene>
<proteinExistence type="predicted"/>
<evidence type="ECO:0000313" key="3">
    <source>
        <dbReference type="Proteomes" id="UP001580407"/>
    </source>
</evidence>
<keyword evidence="1" id="KW-0472">Membrane</keyword>
<accession>A0ABV5BEN4</accession>
<comment type="caution">
    <text evidence="2">The sequence shown here is derived from an EMBL/GenBank/DDBJ whole genome shotgun (WGS) entry which is preliminary data.</text>
</comment>
<name>A0ABV5BEN4_9BACL</name>
<dbReference type="Proteomes" id="UP001580407">
    <property type="component" value="Unassembled WGS sequence"/>
</dbReference>
<evidence type="ECO:0000313" key="2">
    <source>
        <dbReference type="EMBL" id="MFB5684158.1"/>
    </source>
</evidence>
<dbReference type="RefSeq" id="WP_375527875.1">
    <property type="nucleotide sequence ID" value="NZ_JBHILM010000036.1"/>
</dbReference>
<sequence>MQLIKWPWLLAIAVVIGSVMGFIGDDPGMTGGGTSLKPMVWALCAAAVIQIINLAYTVYVVKLMKDHTKIEKVLKQAENPYFRMIFYLVNGDLETAAREQEKVKGTQMQLMTKIQLDLERRDMAEAERIADQIKHSNIRHYSKALIAIYKRDWDDFEAQKAQLKQQVLIHALEAEAAFRKGEHDQAEKYGDLAIEGANGLQRYILIKSRERKKNSPMRETYF</sequence>
<feature type="transmembrane region" description="Helical" evidence="1">
    <location>
        <begin position="39"/>
        <end position="61"/>
    </location>
</feature>